<evidence type="ECO:0000256" key="7">
    <source>
        <dbReference type="ARBA" id="ARBA00023163"/>
    </source>
</evidence>
<sequence length="302" mass="32123">MDAPMEFWGVEVKVGQTVTVDPMDPVDSYIHISQVALGEAKKDKPNEPVVLYLKVGEQKIVLGTLSRDGIPHLSLDLVLDSDSELSHTSKSASVFFCGYKVLTGNDNASDFSDSSEEDEELALEGQDNGKPELKAEGAKVTKPSKSIPKIGAPAKTADPKKDEDDDSDDELDDDLAGEDESGSSDEMDDDSNSEEESDGDDEETPAKKVDQGKKRPNESAAKTLISAKKAKTATPEKTDGKKSVHVATPHPSKKGGKTPNSTKGPKGQTPNSAGQLSCASCKKSFTNEAGLQQHKKAKHGGQ</sequence>
<evidence type="ECO:0000259" key="11">
    <source>
        <dbReference type="PROSITE" id="PS50157"/>
    </source>
</evidence>
<dbReference type="GO" id="GO:0016787">
    <property type="term" value="F:hydrolase activity"/>
    <property type="evidence" value="ECO:0007669"/>
    <property type="project" value="UniProtKB-KW"/>
</dbReference>
<dbReference type="Pfam" id="PF17800">
    <property type="entry name" value="NPL"/>
    <property type="match status" value="1"/>
</dbReference>
<keyword evidence="3" id="KW-0678">Repressor</keyword>
<dbReference type="FunFam" id="2.60.120.340:FF:000004">
    <property type="entry name" value="Histone deacetylase HDT1"/>
    <property type="match status" value="1"/>
</dbReference>
<keyword evidence="9" id="KW-0863">Zinc-finger</keyword>
<dbReference type="InterPro" id="IPR041232">
    <property type="entry name" value="NPL"/>
</dbReference>
<keyword evidence="13" id="KW-1185">Reference proteome</keyword>
<dbReference type="PROSITE" id="PS50157">
    <property type="entry name" value="ZINC_FINGER_C2H2_2"/>
    <property type="match status" value="1"/>
</dbReference>
<dbReference type="EMBL" id="QZWG01000012">
    <property type="protein sequence ID" value="RZB74949.1"/>
    <property type="molecule type" value="Genomic_DNA"/>
</dbReference>
<evidence type="ECO:0000256" key="1">
    <source>
        <dbReference type="ARBA" id="ARBA00004604"/>
    </source>
</evidence>
<feature type="domain" description="C2H2-type" evidence="11">
    <location>
        <begin position="276"/>
        <end position="302"/>
    </location>
</feature>
<keyword evidence="9" id="KW-0862">Zinc</keyword>
<dbReference type="Gramene" id="XM_028336362.1">
    <property type="protein sequence ID" value="XP_028192163.1"/>
    <property type="gene ID" value="LOC114377894"/>
</dbReference>
<feature type="region of interest" description="Disordered" evidence="10">
    <location>
        <begin position="109"/>
        <end position="278"/>
    </location>
</feature>
<evidence type="ECO:0000256" key="8">
    <source>
        <dbReference type="ARBA" id="ARBA00023242"/>
    </source>
</evidence>
<dbReference type="InterPro" id="IPR013087">
    <property type="entry name" value="Znf_C2H2_type"/>
</dbReference>
<feature type="compositionally biased region" description="Acidic residues" evidence="10">
    <location>
        <begin position="113"/>
        <end position="122"/>
    </location>
</feature>
<feature type="compositionally biased region" description="Polar residues" evidence="10">
    <location>
        <begin position="258"/>
        <end position="278"/>
    </location>
</feature>
<dbReference type="AlphaFoldDB" id="A0A445HML4"/>
<accession>A0A445HML4</accession>
<evidence type="ECO:0000256" key="3">
    <source>
        <dbReference type="ARBA" id="ARBA00022491"/>
    </source>
</evidence>
<name>A0A445HML4_GLYSO</name>
<gene>
    <name evidence="12" type="ORF">D0Y65_033734</name>
</gene>
<feature type="compositionally biased region" description="Acidic residues" evidence="10">
    <location>
        <begin position="163"/>
        <end position="203"/>
    </location>
</feature>
<evidence type="ECO:0000256" key="5">
    <source>
        <dbReference type="ARBA" id="ARBA00022853"/>
    </source>
</evidence>
<protein>
    <recommendedName>
        <fullName evidence="11">C2H2-type domain-containing protein</fullName>
    </recommendedName>
</protein>
<comment type="caution">
    <text evidence="12">The sequence shown here is derived from an EMBL/GenBank/DDBJ whole genome shotgun (WGS) entry which is preliminary data.</text>
</comment>
<dbReference type="Proteomes" id="UP000289340">
    <property type="component" value="Chromosome 12"/>
</dbReference>
<evidence type="ECO:0000313" key="12">
    <source>
        <dbReference type="EMBL" id="RZB74949.1"/>
    </source>
</evidence>
<feature type="compositionally biased region" description="Basic and acidic residues" evidence="10">
    <location>
        <begin position="127"/>
        <end position="139"/>
    </location>
</feature>
<evidence type="ECO:0000256" key="6">
    <source>
        <dbReference type="ARBA" id="ARBA00023015"/>
    </source>
</evidence>
<reference evidence="12 13" key="1">
    <citation type="submission" date="2018-09" db="EMBL/GenBank/DDBJ databases">
        <title>A high-quality reference genome of wild soybean provides a powerful tool to mine soybean genomes.</title>
        <authorList>
            <person name="Xie M."/>
            <person name="Chung C.Y.L."/>
            <person name="Li M.-W."/>
            <person name="Wong F.-L."/>
            <person name="Chan T.-F."/>
            <person name="Lam H.-M."/>
        </authorList>
    </citation>
    <scope>NUCLEOTIDE SEQUENCE [LARGE SCALE GENOMIC DNA]</scope>
    <source>
        <strain evidence="13">cv. W05</strain>
        <tissue evidence="12">Hypocotyl of etiolated seedlings</tissue>
    </source>
</reference>
<keyword evidence="6" id="KW-0805">Transcription regulation</keyword>
<dbReference type="Gene3D" id="2.60.120.340">
    <property type="entry name" value="Nucleoplasmin core domain"/>
    <property type="match status" value="1"/>
</dbReference>
<comment type="similarity">
    <text evidence="2">Belongs to the histone deacetylase HD2 family.</text>
</comment>
<evidence type="ECO:0000256" key="10">
    <source>
        <dbReference type="SAM" id="MobiDB-lite"/>
    </source>
</evidence>
<keyword evidence="4" id="KW-0378">Hydrolase</keyword>
<organism evidence="12 13">
    <name type="scientific">Glycine soja</name>
    <name type="common">Wild soybean</name>
    <dbReference type="NCBI Taxonomy" id="3848"/>
    <lineage>
        <taxon>Eukaryota</taxon>
        <taxon>Viridiplantae</taxon>
        <taxon>Streptophyta</taxon>
        <taxon>Embryophyta</taxon>
        <taxon>Tracheophyta</taxon>
        <taxon>Spermatophyta</taxon>
        <taxon>Magnoliopsida</taxon>
        <taxon>eudicotyledons</taxon>
        <taxon>Gunneridae</taxon>
        <taxon>Pentapetalae</taxon>
        <taxon>rosids</taxon>
        <taxon>fabids</taxon>
        <taxon>Fabales</taxon>
        <taxon>Fabaceae</taxon>
        <taxon>Papilionoideae</taxon>
        <taxon>50 kb inversion clade</taxon>
        <taxon>NPAAA clade</taxon>
        <taxon>indigoferoid/millettioid clade</taxon>
        <taxon>Phaseoleae</taxon>
        <taxon>Glycine</taxon>
        <taxon>Glycine subgen. Soja</taxon>
    </lineage>
</organism>
<comment type="subcellular location">
    <subcellularLocation>
        <location evidence="1">Nucleus</location>
        <location evidence="1">Nucleolus</location>
    </subcellularLocation>
</comment>
<dbReference type="PROSITE" id="PS00028">
    <property type="entry name" value="ZINC_FINGER_C2H2_1"/>
    <property type="match status" value="1"/>
</dbReference>
<keyword evidence="9" id="KW-0479">Metal-binding</keyword>
<evidence type="ECO:0000256" key="4">
    <source>
        <dbReference type="ARBA" id="ARBA00022801"/>
    </source>
</evidence>
<keyword evidence="8" id="KW-0539">Nucleus</keyword>
<keyword evidence="5" id="KW-0156">Chromatin regulator</keyword>
<evidence type="ECO:0000313" key="13">
    <source>
        <dbReference type="Proteomes" id="UP000289340"/>
    </source>
</evidence>
<proteinExistence type="inferred from homology"/>
<feature type="compositionally biased region" description="Basic and acidic residues" evidence="10">
    <location>
        <begin position="204"/>
        <end position="217"/>
    </location>
</feature>
<dbReference type="GO" id="GO:0005730">
    <property type="term" value="C:nucleolus"/>
    <property type="evidence" value="ECO:0007669"/>
    <property type="project" value="UniProtKB-SubCell"/>
</dbReference>
<evidence type="ECO:0000256" key="2">
    <source>
        <dbReference type="ARBA" id="ARBA00006673"/>
    </source>
</evidence>
<dbReference type="GO" id="GO:0006325">
    <property type="term" value="P:chromatin organization"/>
    <property type="evidence" value="ECO:0007669"/>
    <property type="project" value="UniProtKB-KW"/>
</dbReference>
<evidence type="ECO:0000256" key="9">
    <source>
        <dbReference type="PROSITE-ProRule" id="PRU00042"/>
    </source>
</evidence>
<dbReference type="EMBL" id="QZWG01000012">
    <property type="protein sequence ID" value="RZB74950.1"/>
    <property type="molecule type" value="Genomic_DNA"/>
</dbReference>
<keyword evidence="7" id="KW-0804">Transcription</keyword>
<dbReference type="GO" id="GO:0008270">
    <property type="term" value="F:zinc ion binding"/>
    <property type="evidence" value="ECO:0007669"/>
    <property type="project" value="UniProtKB-KW"/>
</dbReference>